<evidence type="ECO:0000313" key="3">
    <source>
        <dbReference type="EMBL" id="KAK6347950.1"/>
    </source>
</evidence>
<dbReference type="PANTHER" id="PTHR34618:SF1">
    <property type="entry name" value="SECRETED PROTEIN"/>
    <property type="match status" value="1"/>
</dbReference>
<evidence type="ECO:0000256" key="2">
    <source>
        <dbReference type="SAM" id="SignalP"/>
    </source>
</evidence>
<organism evidence="3 4">
    <name type="scientific">Orbilia javanica</name>
    <dbReference type="NCBI Taxonomy" id="47235"/>
    <lineage>
        <taxon>Eukaryota</taxon>
        <taxon>Fungi</taxon>
        <taxon>Dikarya</taxon>
        <taxon>Ascomycota</taxon>
        <taxon>Pezizomycotina</taxon>
        <taxon>Orbiliomycetes</taxon>
        <taxon>Orbiliales</taxon>
        <taxon>Orbiliaceae</taxon>
        <taxon>Orbilia</taxon>
    </lineage>
</organism>
<feature type="compositionally biased region" description="Low complexity" evidence="1">
    <location>
        <begin position="276"/>
        <end position="292"/>
    </location>
</feature>
<keyword evidence="2" id="KW-0732">Signal</keyword>
<comment type="caution">
    <text evidence="3">The sequence shown here is derived from an EMBL/GenBank/DDBJ whole genome shotgun (WGS) entry which is preliminary data.</text>
</comment>
<feature type="signal peptide" evidence="2">
    <location>
        <begin position="1"/>
        <end position="21"/>
    </location>
</feature>
<accession>A0AAN8RDS9</accession>
<feature type="compositionally biased region" description="Acidic residues" evidence="1">
    <location>
        <begin position="442"/>
        <end position="467"/>
    </location>
</feature>
<dbReference type="PANTHER" id="PTHR34618">
    <property type="entry name" value="SURFACE PROTEIN MAS1, PUTATIVE-RELATED"/>
    <property type="match status" value="1"/>
</dbReference>
<reference evidence="3 4" key="1">
    <citation type="submission" date="2019-10" db="EMBL/GenBank/DDBJ databases">
        <authorList>
            <person name="Palmer J.M."/>
        </authorList>
    </citation>
    <scope>NUCLEOTIDE SEQUENCE [LARGE SCALE GENOMIC DNA]</scope>
    <source>
        <strain evidence="3 4">TWF718</strain>
    </source>
</reference>
<proteinExistence type="predicted"/>
<dbReference type="Proteomes" id="UP001313282">
    <property type="component" value="Unassembled WGS sequence"/>
</dbReference>
<feature type="compositionally biased region" description="Gly residues" evidence="1">
    <location>
        <begin position="326"/>
        <end position="340"/>
    </location>
</feature>
<feature type="chain" id="PRO_5042949323" evidence="2">
    <location>
        <begin position="22"/>
        <end position="467"/>
    </location>
</feature>
<dbReference type="AlphaFoldDB" id="A0AAN8RDS9"/>
<sequence length="467" mass="49974">MKLSVPVISAALLSIADLVSGHCFIFEVTSPLDKDGEVVGTGLGYISDTHRHTHSLIDAVVFNKKNVHHGWWHGYQPTGCGVTASSHAIWVQKHNMPLWLHIAHKKLAWDFLKHEAPIDARINVGEYVKFHSKTGSKQDWVQHRVVKFGIPKVEPGTKINVGFFQVNADGAGDPSGRLKCMIDTKGDANQWDGELVVEADHLRGICPGNAHSVSHHHNRKCYLKVTMPEKLQCKGKHGDLENICIIRCQNTAANGPFGGCFAVQDVGEQPPEELPETTTTSTYTSTEGTKPTAMPYSKIHNFKKGNKHYRQRIIIKWKVIIVKAPGNGGKKPSNGGGKPSNGGVKPSNGGTKPSNGGGKPSNGGVKPSNGGTKPSNGGTKPSNGGTKPGNGGTKPGNGGTKPGNGGTKPAEPETEEEEMENPAEEETETPNNGNPGGKGADEEPEENAEEPAEPEQEQEGGNDDEYF</sequence>
<gene>
    <name evidence="3" type="ORF">TWF718_005770</name>
</gene>
<feature type="region of interest" description="Disordered" evidence="1">
    <location>
        <begin position="325"/>
        <end position="467"/>
    </location>
</feature>
<evidence type="ECO:0000256" key="1">
    <source>
        <dbReference type="SAM" id="MobiDB-lite"/>
    </source>
</evidence>
<name>A0AAN8RDS9_9PEZI</name>
<keyword evidence="4" id="KW-1185">Reference proteome</keyword>
<feature type="compositionally biased region" description="Polar residues" evidence="1">
    <location>
        <begin position="369"/>
        <end position="382"/>
    </location>
</feature>
<dbReference type="InterPro" id="IPR021476">
    <property type="entry name" value="Egh16-like"/>
</dbReference>
<feature type="region of interest" description="Disordered" evidence="1">
    <location>
        <begin position="269"/>
        <end position="297"/>
    </location>
</feature>
<dbReference type="EMBL" id="JAVHNR010000003">
    <property type="protein sequence ID" value="KAK6347950.1"/>
    <property type="molecule type" value="Genomic_DNA"/>
</dbReference>
<protein>
    <submittedName>
        <fullName evidence="3">Uncharacterized protein</fullName>
    </submittedName>
</protein>
<feature type="compositionally biased region" description="Acidic residues" evidence="1">
    <location>
        <begin position="412"/>
        <end position="428"/>
    </location>
</feature>
<feature type="compositionally biased region" description="Gly residues" evidence="1">
    <location>
        <begin position="386"/>
        <end position="406"/>
    </location>
</feature>
<dbReference type="Pfam" id="PF11327">
    <property type="entry name" value="Egh16-like"/>
    <property type="match status" value="1"/>
</dbReference>
<evidence type="ECO:0000313" key="4">
    <source>
        <dbReference type="Proteomes" id="UP001313282"/>
    </source>
</evidence>